<dbReference type="EMBL" id="KC008572">
    <property type="protein sequence ID" value="AGF85037.1"/>
    <property type="molecule type" value="Genomic_DNA"/>
</dbReference>
<dbReference type="Proteomes" id="UP000241071">
    <property type="component" value="Segment"/>
</dbReference>
<sequence>MIKLSFYHSVNNYNDDCYYDDFNFHPPDIELEISCNTGSTTIFFTQTNIYIDDWYNILNACKSNTRYKIFINDPKYKISIYTENGYTYFELFTGSINNTMIKIKNNKTIGIFEKIYQKTIIHNKKKIEFIKD</sequence>
<reference evidence="1 2" key="1">
    <citation type="submission" date="2012-10" db="EMBL/GenBank/DDBJ databases">
        <title>Complete genome sequence of Moumouvirus goulette.</title>
        <authorList>
            <person name="Fournous G."/>
            <person name="Bougalmi M."/>
            <person name="Colson P."/>
        </authorList>
    </citation>
    <scope>NUCLEOTIDE SEQUENCE [LARGE SCALE GENOMIC DNA]</scope>
</reference>
<accession>M1PWB4</accession>
<gene>
    <name evidence="1" type="ORF">glt_00228</name>
</gene>
<evidence type="ECO:0000313" key="1">
    <source>
        <dbReference type="EMBL" id="AGF85037.1"/>
    </source>
</evidence>
<evidence type="ECO:0000313" key="2">
    <source>
        <dbReference type="Proteomes" id="UP000241071"/>
    </source>
</evidence>
<name>M1PWB4_9VIRU</name>
<protein>
    <submittedName>
        <fullName evidence="1">Uncharacterized protein</fullName>
    </submittedName>
</protein>
<keyword evidence="2" id="KW-1185">Reference proteome</keyword>
<proteinExistence type="predicted"/>
<organism evidence="1 2">
    <name type="scientific">Moumouvirus goulette</name>
    <dbReference type="NCBI Taxonomy" id="1247379"/>
    <lineage>
        <taxon>Viruses</taxon>
        <taxon>Varidnaviria</taxon>
        <taxon>Bamfordvirae</taxon>
        <taxon>Nucleocytoviricota</taxon>
        <taxon>Megaviricetes</taxon>
        <taxon>Imitervirales</taxon>
        <taxon>Mimiviridae</taxon>
        <taxon>Megamimivirinae</taxon>
        <taxon>Moumouvirus</taxon>
        <taxon>Moumouvirus goulettemassiliense</taxon>
    </lineage>
</organism>